<evidence type="ECO:0000259" key="6">
    <source>
        <dbReference type="Pfam" id="PF22740"/>
    </source>
</evidence>
<evidence type="ECO:0000313" key="8">
    <source>
        <dbReference type="Proteomes" id="UP000236394"/>
    </source>
</evidence>
<keyword evidence="3 4" id="KW-0342">GTP-binding</keyword>
<dbReference type="InterPro" id="IPR005337">
    <property type="entry name" value="RapZ-like"/>
</dbReference>
<feature type="domain" description="RapZ C-terminal" evidence="6">
    <location>
        <begin position="168"/>
        <end position="288"/>
    </location>
</feature>
<feature type="domain" description="RapZ-like N-terminal" evidence="5">
    <location>
        <begin position="1"/>
        <end position="160"/>
    </location>
</feature>
<dbReference type="AlphaFoldDB" id="A0A2J8B5F0"/>
<protein>
    <submittedName>
        <fullName evidence="7">RNase adaptor protein RapZ</fullName>
    </submittedName>
</protein>
<dbReference type="NCBIfam" id="NF003828">
    <property type="entry name" value="PRK05416.1"/>
    <property type="match status" value="1"/>
</dbReference>
<organism evidence="7 8">
    <name type="scientific">Mageeibacillus indolicus</name>
    <dbReference type="NCBI Taxonomy" id="884684"/>
    <lineage>
        <taxon>Bacteria</taxon>
        <taxon>Bacillati</taxon>
        <taxon>Bacillota</taxon>
        <taxon>Clostridia</taxon>
        <taxon>Eubacteriales</taxon>
        <taxon>Oscillospiraceae</taxon>
        <taxon>Mageeibacillus</taxon>
    </lineage>
</organism>
<evidence type="ECO:0000256" key="4">
    <source>
        <dbReference type="HAMAP-Rule" id="MF_00636"/>
    </source>
</evidence>
<evidence type="ECO:0000256" key="2">
    <source>
        <dbReference type="ARBA" id="ARBA00022840"/>
    </source>
</evidence>
<gene>
    <name evidence="7" type="ORF">B7R76_03750</name>
</gene>
<dbReference type="InterPro" id="IPR053931">
    <property type="entry name" value="RapZ_C"/>
</dbReference>
<evidence type="ECO:0000313" key="7">
    <source>
        <dbReference type="EMBL" id="PNH19993.1"/>
    </source>
</evidence>
<dbReference type="GO" id="GO:0005524">
    <property type="term" value="F:ATP binding"/>
    <property type="evidence" value="ECO:0007669"/>
    <property type="project" value="UniProtKB-UniRule"/>
</dbReference>
<dbReference type="GO" id="GO:0005525">
    <property type="term" value="F:GTP binding"/>
    <property type="evidence" value="ECO:0007669"/>
    <property type="project" value="UniProtKB-UniRule"/>
</dbReference>
<comment type="caution">
    <text evidence="7">The sequence shown here is derived from an EMBL/GenBank/DDBJ whole genome shotgun (WGS) entry which is preliminary data.</text>
</comment>
<feature type="binding site" evidence="4">
    <location>
        <begin position="63"/>
        <end position="66"/>
    </location>
    <ligand>
        <name>GTP</name>
        <dbReference type="ChEBI" id="CHEBI:37565"/>
    </ligand>
</feature>
<sequence>MEVVILTGMSGSGKSKVADFLEDMGYFCIDNLPPHLLSGIVYSLTNGKNGTGFGIGKIAFVIDIRSAGFFAGVNKALADLENLNQAYRLIFLDSTNDVLLSRYKQTRRVHPLADGKGIYEAIEEERRRLAPLRSQATDIIDTTNFSVSDLRDYIYKLLSVNTGYDARMTIVIESFGFKYGIPVDCDIVQDVRFIPNPYYDPKLRVLTGLDEAVMENVFNHKVTQEFVERFSGLLKLTLPHYAHEGKVRLTIGIGCTGGRHRSVAIAEELGMRMRETGFKVRVFHRDIDNDPRNITKMEAYWHENSGDDKIDQLNSRLKAEGTSNHE</sequence>
<proteinExistence type="inferred from homology"/>
<dbReference type="PANTHER" id="PTHR30448:SF0">
    <property type="entry name" value="RNASE ADAPTER PROTEIN RAPZ"/>
    <property type="match status" value="1"/>
</dbReference>
<dbReference type="EMBL" id="NBZD01000001">
    <property type="protein sequence ID" value="PNH19993.1"/>
    <property type="molecule type" value="Genomic_DNA"/>
</dbReference>
<accession>A0A2J8B5F0</accession>
<dbReference type="InterPro" id="IPR053930">
    <property type="entry name" value="RapZ-like_N"/>
</dbReference>
<keyword evidence="1 4" id="KW-0547">Nucleotide-binding</keyword>
<dbReference type="PIRSF" id="PIRSF005052">
    <property type="entry name" value="P-loopkin"/>
    <property type="match status" value="1"/>
</dbReference>
<keyword evidence="2 4" id="KW-0067">ATP-binding</keyword>
<dbReference type="Proteomes" id="UP000236394">
    <property type="component" value="Unassembled WGS sequence"/>
</dbReference>
<dbReference type="RefSeq" id="WP_012993080.1">
    <property type="nucleotide sequence ID" value="NZ_NBZD01000001.1"/>
</dbReference>
<evidence type="ECO:0000256" key="3">
    <source>
        <dbReference type="ARBA" id="ARBA00023134"/>
    </source>
</evidence>
<evidence type="ECO:0000256" key="1">
    <source>
        <dbReference type="ARBA" id="ARBA00022741"/>
    </source>
</evidence>
<name>A0A2J8B5F0_9FIRM</name>
<dbReference type="OMA" id="GFKHGVP"/>
<dbReference type="Pfam" id="PF03668">
    <property type="entry name" value="RapZ-like_N"/>
    <property type="match status" value="1"/>
</dbReference>
<reference evidence="8" key="1">
    <citation type="submission" date="2017-04" db="EMBL/GenBank/DDBJ databases">
        <authorList>
            <person name="Bumgarner R.E."/>
            <person name="Fredricks D.N."/>
            <person name="Srinivasan S."/>
        </authorList>
    </citation>
    <scope>NUCLEOTIDE SEQUENCE [LARGE SCALE GENOMIC DNA]</scope>
    <source>
        <strain evidence="8">KA00405</strain>
    </source>
</reference>
<dbReference type="PANTHER" id="PTHR30448">
    <property type="entry name" value="RNASE ADAPTER PROTEIN RAPZ"/>
    <property type="match status" value="1"/>
</dbReference>
<dbReference type="InterPro" id="IPR027417">
    <property type="entry name" value="P-loop_NTPase"/>
</dbReference>
<evidence type="ECO:0000259" key="5">
    <source>
        <dbReference type="Pfam" id="PF03668"/>
    </source>
</evidence>
<dbReference type="SUPFAM" id="SSF52540">
    <property type="entry name" value="P-loop containing nucleoside triphosphate hydrolases"/>
    <property type="match status" value="1"/>
</dbReference>
<dbReference type="HAMAP" id="MF_00636">
    <property type="entry name" value="RapZ_like"/>
    <property type="match status" value="1"/>
</dbReference>
<dbReference type="Pfam" id="PF22740">
    <property type="entry name" value="PapZ_C"/>
    <property type="match status" value="1"/>
</dbReference>
<feature type="binding site" evidence="4">
    <location>
        <begin position="8"/>
        <end position="15"/>
    </location>
    <ligand>
        <name>ATP</name>
        <dbReference type="ChEBI" id="CHEBI:30616"/>
    </ligand>
</feature>